<evidence type="ECO:0000313" key="10">
    <source>
        <dbReference type="EMBL" id="KAL0270736.1"/>
    </source>
</evidence>
<dbReference type="GO" id="GO:0004497">
    <property type="term" value="F:monooxygenase activity"/>
    <property type="evidence" value="ECO:0007669"/>
    <property type="project" value="UniProtKB-KW"/>
</dbReference>
<keyword evidence="4 8" id="KW-0479">Metal-binding</keyword>
<dbReference type="FunFam" id="1.10.630.10:FF:000006">
    <property type="entry name" value="Cytochrome P450 302a1, mitochondrial"/>
    <property type="match status" value="1"/>
</dbReference>
<evidence type="ECO:0000256" key="3">
    <source>
        <dbReference type="ARBA" id="ARBA00022617"/>
    </source>
</evidence>
<dbReference type="InterPro" id="IPR017972">
    <property type="entry name" value="Cyt_P450_CS"/>
</dbReference>
<dbReference type="InterPro" id="IPR001128">
    <property type="entry name" value="Cyt_P450"/>
</dbReference>
<dbReference type="PROSITE" id="PS00086">
    <property type="entry name" value="CYTOCHROME_P450"/>
    <property type="match status" value="1"/>
</dbReference>
<reference evidence="10" key="1">
    <citation type="journal article" date="2024" name="Gigascience">
        <title>Chromosome-level genome of the poultry shaft louse Menopon gallinae provides insight into the host-switching and adaptive evolution of parasitic lice.</title>
        <authorList>
            <person name="Xu Y."/>
            <person name="Ma L."/>
            <person name="Liu S."/>
            <person name="Liang Y."/>
            <person name="Liu Q."/>
            <person name="He Z."/>
            <person name="Tian L."/>
            <person name="Duan Y."/>
            <person name="Cai W."/>
            <person name="Li H."/>
            <person name="Song F."/>
        </authorList>
    </citation>
    <scope>NUCLEOTIDE SEQUENCE</scope>
    <source>
        <strain evidence="10">Cailab_2023a</strain>
    </source>
</reference>
<dbReference type="GO" id="GO:0020037">
    <property type="term" value="F:heme binding"/>
    <property type="evidence" value="ECO:0007669"/>
    <property type="project" value="InterPro"/>
</dbReference>
<dbReference type="EMBL" id="JARGDH010000004">
    <property type="protein sequence ID" value="KAL0270736.1"/>
    <property type="molecule type" value="Genomic_DNA"/>
</dbReference>
<dbReference type="AlphaFoldDB" id="A0AAW2HLT0"/>
<keyword evidence="3 8" id="KW-0349">Heme</keyword>
<gene>
    <name evidence="10" type="ORF">PYX00_008040</name>
</gene>
<name>A0AAW2HLT0_9NEOP</name>
<dbReference type="GO" id="GO:0016705">
    <property type="term" value="F:oxidoreductase activity, acting on paired donors, with incorporation or reduction of molecular oxygen"/>
    <property type="evidence" value="ECO:0007669"/>
    <property type="project" value="InterPro"/>
</dbReference>
<comment type="similarity">
    <text evidence="2 9">Belongs to the cytochrome P450 family.</text>
</comment>
<dbReference type="Gene3D" id="1.10.630.10">
    <property type="entry name" value="Cytochrome P450"/>
    <property type="match status" value="1"/>
</dbReference>
<dbReference type="PANTHER" id="PTHR24279:SF120">
    <property type="entry name" value="CYTOCHROME P450"/>
    <property type="match status" value="1"/>
</dbReference>
<accession>A0AAW2HLT0</accession>
<dbReference type="CDD" id="cd11054">
    <property type="entry name" value="CYP24A1-like"/>
    <property type="match status" value="1"/>
</dbReference>
<dbReference type="InterPro" id="IPR050479">
    <property type="entry name" value="CYP11_CYP27_families"/>
</dbReference>
<dbReference type="InterPro" id="IPR002401">
    <property type="entry name" value="Cyt_P450_E_grp-I"/>
</dbReference>
<evidence type="ECO:0000256" key="5">
    <source>
        <dbReference type="ARBA" id="ARBA00023002"/>
    </source>
</evidence>
<evidence type="ECO:0000256" key="4">
    <source>
        <dbReference type="ARBA" id="ARBA00022723"/>
    </source>
</evidence>
<evidence type="ECO:0000256" key="1">
    <source>
        <dbReference type="ARBA" id="ARBA00001971"/>
    </source>
</evidence>
<evidence type="ECO:0000256" key="6">
    <source>
        <dbReference type="ARBA" id="ARBA00023004"/>
    </source>
</evidence>
<sequence length="478" mass="55252">MSVRIPRHFRDIPGPVSRPFVGTLLEYLPVIGKYRFDTLHHNGRKKFEEYGPVVREEIVPGTNVVWIYDPEDIRELLKKEGRYPQRRSHLALQHYRRQKPEVYNNGGLLPTNGPEWYRLRSAFQKGLSSPRTVRRYLPIVNEVIDEFTEFIRRTGPVGDFTSFLSRIFLEMLGLVAFDHRLNSFSELEMRPGSNSGRLMESAMTINSCILKTDNGIQMWRHFDTPIYRKLSAAHEYLERVALDLIREKQTKPQSQNEEQSILETYLSAPEVDLKDVIGMTADMLLAGIDTTTYSTGFALYHLARNPEKQEILHEESRRLLPKWRTAVTPDVLDDSPYLKATVKESFRLNPISVGIGRILAEDAVFSNYSVPKGSVVVTQNQVISRFPQYFPEPGRFLPERWLKSNRAEISSPYLVLPFGHGPRTCIARRLAEQNMQTLILKLCRRFQIRWEGGDLDSRSELINKPDSALLFSFVPRQE</sequence>
<evidence type="ECO:0000256" key="7">
    <source>
        <dbReference type="ARBA" id="ARBA00023033"/>
    </source>
</evidence>
<keyword evidence="7 9" id="KW-0503">Monooxygenase</keyword>
<dbReference type="EMBL" id="JARGDH010000004">
    <property type="protein sequence ID" value="KAL0270737.1"/>
    <property type="molecule type" value="Genomic_DNA"/>
</dbReference>
<evidence type="ECO:0008006" key="11">
    <source>
        <dbReference type="Google" id="ProtNLM"/>
    </source>
</evidence>
<comment type="cofactor">
    <cofactor evidence="1 8">
        <name>heme</name>
        <dbReference type="ChEBI" id="CHEBI:30413"/>
    </cofactor>
</comment>
<keyword evidence="6 8" id="KW-0408">Iron</keyword>
<evidence type="ECO:0000256" key="9">
    <source>
        <dbReference type="RuleBase" id="RU000461"/>
    </source>
</evidence>
<dbReference type="PRINTS" id="PR00385">
    <property type="entry name" value="P450"/>
</dbReference>
<dbReference type="PANTHER" id="PTHR24279">
    <property type="entry name" value="CYTOCHROME P450"/>
    <property type="match status" value="1"/>
</dbReference>
<dbReference type="GO" id="GO:0005506">
    <property type="term" value="F:iron ion binding"/>
    <property type="evidence" value="ECO:0007669"/>
    <property type="project" value="InterPro"/>
</dbReference>
<comment type="caution">
    <text evidence="10">The sequence shown here is derived from an EMBL/GenBank/DDBJ whole genome shotgun (WGS) entry which is preliminary data.</text>
</comment>
<dbReference type="PRINTS" id="PR00463">
    <property type="entry name" value="EP450I"/>
</dbReference>
<evidence type="ECO:0000256" key="2">
    <source>
        <dbReference type="ARBA" id="ARBA00010617"/>
    </source>
</evidence>
<keyword evidence="5 9" id="KW-0560">Oxidoreductase</keyword>
<feature type="binding site" description="axial binding residue" evidence="8">
    <location>
        <position position="425"/>
    </location>
    <ligand>
        <name>heme</name>
        <dbReference type="ChEBI" id="CHEBI:30413"/>
    </ligand>
    <ligandPart>
        <name>Fe</name>
        <dbReference type="ChEBI" id="CHEBI:18248"/>
    </ligandPart>
</feature>
<dbReference type="Pfam" id="PF00067">
    <property type="entry name" value="p450"/>
    <property type="match status" value="1"/>
</dbReference>
<dbReference type="SUPFAM" id="SSF48264">
    <property type="entry name" value="Cytochrome P450"/>
    <property type="match status" value="1"/>
</dbReference>
<proteinExistence type="inferred from homology"/>
<organism evidence="10">
    <name type="scientific">Menopon gallinae</name>
    <name type="common">poultry shaft louse</name>
    <dbReference type="NCBI Taxonomy" id="328185"/>
    <lineage>
        <taxon>Eukaryota</taxon>
        <taxon>Metazoa</taxon>
        <taxon>Ecdysozoa</taxon>
        <taxon>Arthropoda</taxon>
        <taxon>Hexapoda</taxon>
        <taxon>Insecta</taxon>
        <taxon>Pterygota</taxon>
        <taxon>Neoptera</taxon>
        <taxon>Paraneoptera</taxon>
        <taxon>Psocodea</taxon>
        <taxon>Troctomorpha</taxon>
        <taxon>Phthiraptera</taxon>
        <taxon>Amblycera</taxon>
        <taxon>Menoponidae</taxon>
        <taxon>Menopon</taxon>
    </lineage>
</organism>
<evidence type="ECO:0000256" key="8">
    <source>
        <dbReference type="PIRSR" id="PIRSR602401-1"/>
    </source>
</evidence>
<dbReference type="InterPro" id="IPR036396">
    <property type="entry name" value="Cyt_P450_sf"/>
</dbReference>
<protein>
    <recommendedName>
        <fullName evidence="11">Cytochrome P450 302A1</fullName>
    </recommendedName>
</protein>